<dbReference type="OrthoDB" id="7873253at2759"/>
<protein>
    <submittedName>
        <fullName evidence="3">Uncharacterized protein LOC115628048</fullName>
    </submittedName>
</protein>
<sequence length="305" mass="35420">MARAKLRPSTTKIKYLGKQKPPMQWQATSQLHSKSRDPKKKKLPSKAPRRSSPIMRSKKAPLSVSPLTEGILNTRHKIRKIVTSQVAKKKKDAWTNQPYKHQQLTSVGVQLQRKTAKTLKSGKAGKTANTAMTGKSVKALRKHKRKIQHTDPKTAGTPVLFLVKDTPKRKTHHHQLQLKQLRRDQQQHQQEHEQQQLKLHKLQNQQRQLDQLRGALYERNPRSMPPRSQPHNVMEFFSNMGQRLPKTLPPRDTRMSPVEPFVCDAEMQQRQRLQVPLSSRLPIIDFISTQEFQNMRMASKRPRFV</sequence>
<evidence type="ECO:0000313" key="2">
    <source>
        <dbReference type="Proteomes" id="UP000504634"/>
    </source>
</evidence>
<reference evidence="3" key="1">
    <citation type="submission" date="2025-08" db="UniProtKB">
        <authorList>
            <consortium name="RefSeq"/>
        </authorList>
    </citation>
    <scope>IDENTIFICATION</scope>
    <source>
        <strain evidence="3">11010-0011.00</strain>
        <tissue evidence="3">Whole body</tissue>
    </source>
</reference>
<feature type="compositionally biased region" description="Basic residues" evidence="1">
    <location>
        <begin position="37"/>
        <end position="49"/>
    </location>
</feature>
<feature type="region of interest" description="Disordered" evidence="1">
    <location>
        <begin position="1"/>
        <end position="65"/>
    </location>
</feature>
<gene>
    <name evidence="3" type="primary">LOC115628048</name>
</gene>
<accession>A0A6J2TUU3</accession>
<feature type="region of interest" description="Disordered" evidence="1">
    <location>
        <begin position="167"/>
        <end position="200"/>
    </location>
</feature>
<dbReference type="GeneID" id="115628048"/>
<evidence type="ECO:0000256" key="1">
    <source>
        <dbReference type="SAM" id="MobiDB-lite"/>
    </source>
</evidence>
<feature type="compositionally biased region" description="Basic residues" evidence="1">
    <location>
        <begin position="167"/>
        <end position="176"/>
    </location>
</feature>
<dbReference type="Proteomes" id="UP000504634">
    <property type="component" value="Unplaced"/>
</dbReference>
<feature type="compositionally biased region" description="Basic and acidic residues" evidence="1">
    <location>
        <begin position="181"/>
        <end position="195"/>
    </location>
</feature>
<dbReference type="AlphaFoldDB" id="A0A6J2TUU3"/>
<organism evidence="2 3">
    <name type="scientific">Drosophila lebanonensis</name>
    <name type="common">Fruit fly</name>
    <name type="synonym">Scaptodrosophila lebanonensis</name>
    <dbReference type="NCBI Taxonomy" id="7225"/>
    <lineage>
        <taxon>Eukaryota</taxon>
        <taxon>Metazoa</taxon>
        <taxon>Ecdysozoa</taxon>
        <taxon>Arthropoda</taxon>
        <taxon>Hexapoda</taxon>
        <taxon>Insecta</taxon>
        <taxon>Pterygota</taxon>
        <taxon>Neoptera</taxon>
        <taxon>Endopterygota</taxon>
        <taxon>Diptera</taxon>
        <taxon>Brachycera</taxon>
        <taxon>Muscomorpha</taxon>
        <taxon>Ephydroidea</taxon>
        <taxon>Drosophilidae</taxon>
        <taxon>Scaptodrosophila</taxon>
    </lineage>
</organism>
<keyword evidence="2" id="KW-1185">Reference proteome</keyword>
<dbReference type="RefSeq" id="XP_030379854.1">
    <property type="nucleotide sequence ID" value="XM_030523994.1"/>
</dbReference>
<name>A0A6J2TUU3_DROLE</name>
<evidence type="ECO:0000313" key="3">
    <source>
        <dbReference type="RefSeq" id="XP_030379854.1"/>
    </source>
</evidence>
<proteinExistence type="predicted"/>